<organism evidence="9 10">
    <name type="scientific">Halobiforma nitratireducens JCM 10879</name>
    <dbReference type="NCBI Taxonomy" id="1227454"/>
    <lineage>
        <taxon>Archaea</taxon>
        <taxon>Methanobacteriati</taxon>
        <taxon>Methanobacteriota</taxon>
        <taxon>Stenosarchaea group</taxon>
        <taxon>Halobacteria</taxon>
        <taxon>Halobacteriales</taxon>
        <taxon>Natrialbaceae</taxon>
        <taxon>Halobiforma</taxon>
    </lineage>
</organism>
<dbReference type="GO" id="GO:0046872">
    <property type="term" value="F:metal ion binding"/>
    <property type="evidence" value="ECO:0007669"/>
    <property type="project" value="UniProtKB-KW"/>
</dbReference>
<sequence>MIDLTRFVNGIDNRPEGMKYEQSFGDGSEGRKRCGSEGPDDGAGRDGTDSPLVPLVVWNTTPACNLRCQHCYFGAVDSRSDEELSTAEAKAFIDELASMNVPVLVFSGGEPFVREDIAELTAYADRQGMRPIASSNGTYLTPDRARAVADAGMAYVGVSLDGVGDTHDEFRGKDGSFEEAIDGIENAQDAGMSTGIRSTMTRETIDDLPDLVDLAVDLEVDRLNVFHLIYTGRGGTITDTDLPFERSREMVDYLFERTLELAETNPEMQLLSAGNYADAVYLYRKIQRELPERADRARELLFDDGPGRVVKKGDSGPKVVNVDYRGDVHPSMFLPTITMGNVRERRLDEILADSDVWSKLAEPSPHLEGRCGECPFREVCGGNSRARALAENDDLWAEDPRCYLTDEELGLVGDDGGTAHEPTDVPIDAPGT</sequence>
<comment type="cofactor">
    <cofactor evidence="1">
        <name>[4Fe-4S] cluster</name>
        <dbReference type="ChEBI" id="CHEBI:49883"/>
    </cofactor>
</comment>
<evidence type="ECO:0000313" key="9">
    <source>
        <dbReference type="EMBL" id="EMA27339.1"/>
    </source>
</evidence>
<protein>
    <submittedName>
        <fullName evidence="9">Radical SAM domain protein</fullName>
    </submittedName>
</protein>
<dbReference type="InterPro" id="IPR023885">
    <property type="entry name" value="4Fe4S-binding_SPASM_dom"/>
</dbReference>
<evidence type="ECO:0000256" key="1">
    <source>
        <dbReference type="ARBA" id="ARBA00001966"/>
    </source>
</evidence>
<reference evidence="9 10" key="1">
    <citation type="journal article" date="2014" name="PLoS Genet.">
        <title>Phylogenetically driven sequencing of extremely halophilic archaea reveals strategies for static and dynamic osmo-response.</title>
        <authorList>
            <person name="Becker E.A."/>
            <person name="Seitzer P.M."/>
            <person name="Tritt A."/>
            <person name="Larsen D."/>
            <person name="Krusor M."/>
            <person name="Yao A.I."/>
            <person name="Wu D."/>
            <person name="Madern D."/>
            <person name="Eisen J.A."/>
            <person name="Darling A.E."/>
            <person name="Facciotti M.T."/>
        </authorList>
    </citation>
    <scope>NUCLEOTIDE SEQUENCE [LARGE SCALE GENOMIC DNA]</scope>
    <source>
        <strain evidence="9 10">JCM 10879</strain>
    </source>
</reference>
<dbReference type="eggNOG" id="arCOG00940">
    <property type="taxonomic scope" value="Archaea"/>
</dbReference>
<dbReference type="PIRSF" id="PIRSF037420">
    <property type="entry name" value="PQQ_syn_pqqE"/>
    <property type="match status" value="1"/>
</dbReference>
<dbReference type="InterPro" id="IPR013785">
    <property type="entry name" value="Aldolase_TIM"/>
</dbReference>
<dbReference type="STRING" id="1227454.C446_18061"/>
<dbReference type="AlphaFoldDB" id="M0L4H6"/>
<dbReference type="Pfam" id="PF04055">
    <property type="entry name" value="Radical_SAM"/>
    <property type="match status" value="1"/>
</dbReference>
<evidence type="ECO:0000256" key="7">
    <source>
        <dbReference type="SAM" id="MobiDB-lite"/>
    </source>
</evidence>
<evidence type="ECO:0000259" key="8">
    <source>
        <dbReference type="PROSITE" id="PS51918"/>
    </source>
</evidence>
<accession>M0L4H6</accession>
<feature type="region of interest" description="Disordered" evidence="7">
    <location>
        <begin position="17"/>
        <end position="49"/>
    </location>
</feature>
<keyword evidence="6" id="KW-0411">Iron-sulfur</keyword>
<dbReference type="InterPro" id="IPR017200">
    <property type="entry name" value="PqqE-like"/>
</dbReference>
<dbReference type="Proteomes" id="UP000011607">
    <property type="component" value="Unassembled WGS sequence"/>
</dbReference>
<evidence type="ECO:0000256" key="4">
    <source>
        <dbReference type="ARBA" id="ARBA00022723"/>
    </source>
</evidence>
<feature type="domain" description="Radical SAM core" evidence="8">
    <location>
        <begin position="45"/>
        <end position="260"/>
    </location>
</feature>
<keyword evidence="4" id="KW-0479">Metal-binding</keyword>
<dbReference type="InterPro" id="IPR058240">
    <property type="entry name" value="rSAM_sf"/>
</dbReference>
<dbReference type="PANTHER" id="PTHR11228">
    <property type="entry name" value="RADICAL SAM DOMAIN PROTEIN"/>
    <property type="match status" value="1"/>
</dbReference>
<dbReference type="PANTHER" id="PTHR11228:SF7">
    <property type="entry name" value="PQQA PEPTIDE CYCLASE"/>
    <property type="match status" value="1"/>
</dbReference>
<name>M0L4H6_9EURY</name>
<dbReference type="OrthoDB" id="30736at2157"/>
<dbReference type="SFLD" id="SFLDG01386">
    <property type="entry name" value="main_SPASM_domain-containing"/>
    <property type="match status" value="1"/>
</dbReference>
<dbReference type="SUPFAM" id="SSF102114">
    <property type="entry name" value="Radical SAM enzymes"/>
    <property type="match status" value="1"/>
</dbReference>
<keyword evidence="5" id="KW-0408">Iron</keyword>
<keyword evidence="2" id="KW-0004">4Fe-4S</keyword>
<evidence type="ECO:0000256" key="6">
    <source>
        <dbReference type="ARBA" id="ARBA00023014"/>
    </source>
</evidence>
<dbReference type="PROSITE" id="PS51918">
    <property type="entry name" value="RADICAL_SAM"/>
    <property type="match status" value="1"/>
</dbReference>
<dbReference type="Pfam" id="PF13186">
    <property type="entry name" value="SPASM"/>
    <property type="match status" value="1"/>
</dbReference>
<dbReference type="GO" id="GO:0006783">
    <property type="term" value="P:heme biosynthetic process"/>
    <property type="evidence" value="ECO:0007669"/>
    <property type="project" value="TreeGrafter"/>
</dbReference>
<evidence type="ECO:0000256" key="2">
    <source>
        <dbReference type="ARBA" id="ARBA00022485"/>
    </source>
</evidence>
<dbReference type="SFLD" id="SFLDG01067">
    <property type="entry name" value="SPASM/twitch_domain_containing"/>
    <property type="match status" value="1"/>
</dbReference>
<comment type="caution">
    <text evidence="9">The sequence shown here is derived from an EMBL/GenBank/DDBJ whole genome shotgun (WGS) entry which is preliminary data.</text>
</comment>
<feature type="region of interest" description="Disordered" evidence="7">
    <location>
        <begin position="410"/>
        <end position="432"/>
    </location>
</feature>
<evidence type="ECO:0000313" key="10">
    <source>
        <dbReference type="Proteomes" id="UP000011607"/>
    </source>
</evidence>
<dbReference type="GO" id="GO:0003824">
    <property type="term" value="F:catalytic activity"/>
    <property type="evidence" value="ECO:0007669"/>
    <property type="project" value="InterPro"/>
</dbReference>
<dbReference type="EMBL" id="AOMA01000203">
    <property type="protein sequence ID" value="EMA27339.1"/>
    <property type="molecule type" value="Genomic_DNA"/>
</dbReference>
<keyword evidence="3" id="KW-0949">S-adenosyl-L-methionine</keyword>
<dbReference type="SMART" id="SM00729">
    <property type="entry name" value="Elp3"/>
    <property type="match status" value="1"/>
</dbReference>
<dbReference type="InterPro" id="IPR006638">
    <property type="entry name" value="Elp3/MiaA/NifB-like_rSAM"/>
</dbReference>
<dbReference type="InterPro" id="IPR007197">
    <property type="entry name" value="rSAM"/>
</dbReference>
<dbReference type="SFLD" id="SFLDS00029">
    <property type="entry name" value="Radical_SAM"/>
    <property type="match status" value="1"/>
</dbReference>
<dbReference type="InterPro" id="IPR050377">
    <property type="entry name" value="Radical_SAM_PqqE_MftC-like"/>
</dbReference>
<dbReference type="CDD" id="cd01335">
    <property type="entry name" value="Radical_SAM"/>
    <property type="match status" value="1"/>
</dbReference>
<dbReference type="RefSeq" id="WP_006674493.1">
    <property type="nucleotide sequence ID" value="NZ_AOMA01000203.1"/>
</dbReference>
<dbReference type="GO" id="GO:0051539">
    <property type="term" value="F:4 iron, 4 sulfur cluster binding"/>
    <property type="evidence" value="ECO:0007669"/>
    <property type="project" value="UniProtKB-KW"/>
</dbReference>
<dbReference type="Gene3D" id="3.20.20.70">
    <property type="entry name" value="Aldolase class I"/>
    <property type="match status" value="1"/>
</dbReference>
<evidence type="ECO:0000256" key="5">
    <source>
        <dbReference type="ARBA" id="ARBA00023004"/>
    </source>
</evidence>
<dbReference type="NCBIfam" id="TIGR04085">
    <property type="entry name" value="rSAM_more_4Fe4S"/>
    <property type="match status" value="1"/>
</dbReference>
<evidence type="ECO:0000256" key="3">
    <source>
        <dbReference type="ARBA" id="ARBA00022691"/>
    </source>
</evidence>
<proteinExistence type="predicted"/>
<keyword evidence="10" id="KW-1185">Reference proteome</keyword>
<gene>
    <name evidence="9" type="ORF">C446_18061</name>
</gene>
<dbReference type="CDD" id="cd21123">
    <property type="entry name" value="SPASM_MftC-like"/>
    <property type="match status" value="1"/>
</dbReference>